<gene>
    <name evidence="2" type="ORF">HHI36_018268</name>
</gene>
<reference evidence="2 3" key="1">
    <citation type="journal article" date="2021" name="BMC Biol.">
        <title>Horizontally acquired antibacterial genes associated with adaptive radiation of ladybird beetles.</title>
        <authorList>
            <person name="Li H.S."/>
            <person name="Tang X.F."/>
            <person name="Huang Y.H."/>
            <person name="Xu Z.Y."/>
            <person name="Chen M.L."/>
            <person name="Du X.Y."/>
            <person name="Qiu B.Y."/>
            <person name="Chen P.T."/>
            <person name="Zhang W."/>
            <person name="Slipinski A."/>
            <person name="Escalona H.E."/>
            <person name="Waterhouse R.M."/>
            <person name="Zwick A."/>
            <person name="Pang H."/>
        </authorList>
    </citation>
    <scope>NUCLEOTIDE SEQUENCE [LARGE SCALE GENOMIC DNA]</scope>
    <source>
        <strain evidence="2">SYSU2018</strain>
    </source>
</reference>
<dbReference type="Proteomes" id="UP001516400">
    <property type="component" value="Unassembled WGS sequence"/>
</dbReference>
<proteinExistence type="predicted"/>
<name>A0ABD2NZV6_9CUCU</name>
<dbReference type="PANTHER" id="PTHR31635:SF196">
    <property type="entry name" value="REVERSE TRANSCRIPTASE DOMAIN-CONTAINING PROTEIN-RELATED"/>
    <property type="match status" value="1"/>
</dbReference>
<dbReference type="InterPro" id="IPR000477">
    <property type="entry name" value="RT_dom"/>
</dbReference>
<keyword evidence="3" id="KW-1185">Reference proteome</keyword>
<protein>
    <recommendedName>
        <fullName evidence="1">Reverse transcriptase domain-containing protein</fullName>
    </recommendedName>
</protein>
<evidence type="ECO:0000313" key="3">
    <source>
        <dbReference type="Proteomes" id="UP001516400"/>
    </source>
</evidence>
<dbReference type="Pfam" id="PF00078">
    <property type="entry name" value="RVT_1"/>
    <property type="match status" value="1"/>
</dbReference>
<feature type="domain" description="Reverse transcriptase" evidence="1">
    <location>
        <begin position="28"/>
        <end position="199"/>
    </location>
</feature>
<dbReference type="AlphaFoldDB" id="A0ABD2NZV6"/>
<sequence>MNGTVIPPAEFAQGVIVLIPKCKNVKTIEDLRSITCLNTDYKIFMKIIAERITTALKKLIGKEQTCVAGSLIFNNLMLVRDVIAYAEKFDKQWAILLIYFIQAFDCISHGYIWAVLNSIGFDEGFISLLKSCYKIATSKVMVNGFFTEKMKINCSVRQACPLSMCIFALALESLIRCINRTVDGLELENGRYKISSYADMSQSF</sequence>
<organism evidence="2 3">
    <name type="scientific">Cryptolaemus montrouzieri</name>
    <dbReference type="NCBI Taxonomy" id="559131"/>
    <lineage>
        <taxon>Eukaryota</taxon>
        <taxon>Metazoa</taxon>
        <taxon>Ecdysozoa</taxon>
        <taxon>Arthropoda</taxon>
        <taxon>Hexapoda</taxon>
        <taxon>Insecta</taxon>
        <taxon>Pterygota</taxon>
        <taxon>Neoptera</taxon>
        <taxon>Endopterygota</taxon>
        <taxon>Coleoptera</taxon>
        <taxon>Polyphaga</taxon>
        <taxon>Cucujiformia</taxon>
        <taxon>Coccinelloidea</taxon>
        <taxon>Coccinellidae</taxon>
        <taxon>Scymninae</taxon>
        <taxon>Scymnini</taxon>
        <taxon>Cryptolaemus</taxon>
    </lineage>
</organism>
<dbReference type="PANTHER" id="PTHR31635">
    <property type="entry name" value="REVERSE TRANSCRIPTASE DOMAIN-CONTAINING PROTEIN-RELATED"/>
    <property type="match status" value="1"/>
</dbReference>
<evidence type="ECO:0000259" key="1">
    <source>
        <dbReference type="Pfam" id="PF00078"/>
    </source>
</evidence>
<accession>A0ABD2NZV6</accession>
<comment type="caution">
    <text evidence="2">The sequence shown here is derived from an EMBL/GenBank/DDBJ whole genome shotgun (WGS) entry which is preliminary data.</text>
</comment>
<dbReference type="EMBL" id="JABFTP020000165">
    <property type="protein sequence ID" value="KAL3284100.1"/>
    <property type="molecule type" value="Genomic_DNA"/>
</dbReference>
<evidence type="ECO:0000313" key="2">
    <source>
        <dbReference type="EMBL" id="KAL3284100.1"/>
    </source>
</evidence>